<accession>A0A9P5XSS7</accession>
<sequence length="191" mass="21404">MPDFHYLTPAWNPSSRTPEMPSSQAHNTPARSKEPETLHPLLDQRLLDIKIKILVTSGQHQGKEMVVSVVEVDGALSIRFTHYKTSGFLSPDQIAPKRPNPTRDNGLLVVIEGDHLGQYVRRIHHRYVDGQPIIILAVVNRTEDGHETLSGDQLELSPDVLCVAHETKEEKAQNNGLMTDLRKNASKIRAK</sequence>
<dbReference type="EMBL" id="MU150471">
    <property type="protein sequence ID" value="KAF9456044.1"/>
    <property type="molecule type" value="Genomic_DNA"/>
</dbReference>
<keyword evidence="3" id="KW-1185">Reference proteome</keyword>
<proteinExistence type="predicted"/>
<evidence type="ECO:0000313" key="2">
    <source>
        <dbReference type="EMBL" id="KAF9456044.1"/>
    </source>
</evidence>
<reference evidence="2" key="1">
    <citation type="submission" date="2020-11" db="EMBL/GenBank/DDBJ databases">
        <authorList>
            <consortium name="DOE Joint Genome Institute"/>
            <person name="Ahrendt S."/>
            <person name="Riley R."/>
            <person name="Andreopoulos W."/>
            <person name="Labutti K."/>
            <person name="Pangilinan J."/>
            <person name="Ruiz-Duenas F.J."/>
            <person name="Barrasa J.M."/>
            <person name="Sanchez-Garcia M."/>
            <person name="Camarero S."/>
            <person name="Miyauchi S."/>
            <person name="Serrano A."/>
            <person name="Linde D."/>
            <person name="Babiker R."/>
            <person name="Drula E."/>
            <person name="Ayuso-Fernandez I."/>
            <person name="Pacheco R."/>
            <person name="Padilla G."/>
            <person name="Ferreira P."/>
            <person name="Barriuso J."/>
            <person name="Kellner H."/>
            <person name="Castanera R."/>
            <person name="Alfaro M."/>
            <person name="Ramirez L."/>
            <person name="Pisabarro A.G."/>
            <person name="Kuo A."/>
            <person name="Tritt A."/>
            <person name="Lipzen A."/>
            <person name="He G."/>
            <person name="Yan M."/>
            <person name="Ng V."/>
            <person name="Cullen D."/>
            <person name="Martin F."/>
            <person name="Rosso M.-N."/>
            <person name="Henrissat B."/>
            <person name="Hibbett D."/>
            <person name="Martinez A.T."/>
            <person name="Grigoriev I.V."/>
        </authorList>
    </citation>
    <scope>NUCLEOTIDE SEQUENCE</scope>
    <source>
        <strain evidence="2">CBS 247.69</strain>
    </source>
</reference>
<comment type="caution">
    <text evidence="2">The sequence shown here is derived from an EMBL/GenBank/DDBJ whole genome shotgun (WGS) entry which is preliminary data.</text>
</comment>
<name>A0A9P5XSS7_9AGAR</name>
<dbReference type="AlphaFoldDB" id="A0A9P5XSS7"/>
<feature type="compositionally biased region" description="Polar residues" evidence="1">
    <location>
        <begin position="11"/>
        <end position="30"/>
    </location>
</feature>
<protein>
    <submittedName>
        <fullName evidence="2">Uncharacterized protein</fullName>
    </submittedName>
</protein>
<dbReference type="Proteomes" id="UP000807353">
    <property type="component" value="Unassembled WGS sequence"/>
</dbReference>
<gene>
    <name evidence="2" type="ORF">BDZ94DRAFT_1276665</name>
</gene>
<evidence type="ECO:0000256" key="1">
    <source>
        <dbReference type="SAM" id="MobiDB-lite"/>
    </source>
</evidence>
<organism evidence="2 3">
    <name type="scientific">Collybia nuda</name>
    <dbReference type="NCBI Taxonomy" id="64659"/>
    <lineage>
        <taxon>Eukaryota</taxon>
        <taxon>Fungi</taxon>
        <taxon>Dikarya</taxon>
        <taxon>Basidiomycota</taxon>
        <taxon>Agaricomycotina</taxon>
        <taxon>Agaricomycetes</taxon>
        <taxon>Agaricomycetidae</taxon>
        <taxon>Agaricales</taxon>
        <taxon>Tricholomatineae</taxon>
        <taxon>Clitocybaceae</taxon>
        <taxon>Collybia</taxon>
    </lineage>
</organism>
<dbReference type="OrthoDB" id="3048815at2759"/>
<feature type="region of interest" description="Disordered" evidence="1">
    <location>
        <begin position="172"/>
        <end position="191"/>
    </location>
</feature>
<feature type="region of interest" description="Disordered" evidence="1">
    <location>
        <begin position="1"/>
        <end position="37"/>
    </location>
</feature>
<evidence type="ECO:0000313" key="3">
    <source>
        <dbReference type="Proteomes" id="UP000807353"/>
    </source>
</evidence>